<keyword evidence="3" id="KW-1185">Reference proteome</keyword>
<evidence type="ECO:0000313" key="2">
    <source>
        <dbReference type="EMBL" id="KAB8205267.1"/>
    </source>
</evidence>
<keyword evidence="1" id="KW-0472">Membrane</keyword>
<dbReference type="Proteomes" id="UP000326532">
    <property type="component" value="Unassembled WGS sequence"/>
</dbReference>
<evidence type="ECO:0000313" key="3">
    <source>
        <dbReference type="Proteomes" id="UP000326532"/>
    </source>
</evidence>
<keyword evidence="1" id="KW-1133">Transmembrane helix</keyword>
<name>A0A5N6DJQ3_ASPPA</name>
<dbReference type="AlphaFoldDB" id="A0A5N6DJQ3"/>
<reference evidence="2 3" key="1">
    <citation type="submission" date="2019-04" db="EMBL/GenBank/DDBJ databases">
        <title>Fungal friends and foes A comparative genomics study of 23 Aspergillus species from section Flavi.</title>
        <authorList>
            <consortium name="DOE Joint Genome Institute"/>
            <person name="Kjaerbolling I."/>
            <person name="Vesth T.C."/>
            <person name="Frisvad J.C."/>
            <person name="Nybo J.L."/>
            <person name="Theobald S."/>
            <person name="Kildgaard S."/>
            <person name="Petersen T.I."/>
            <person name="Kuo A."/>
            <person name="Sato A."/>
            <person name="Lyhne E.K."/>
            <person name="Kogle M.E."/>
            <person name="Wiebenga A."/>
            <person name="Kun R.S."/>
            <person name="Lubbers R.J."/>
            <person name="Makela M.R."/>
            <person name="Barry K."/>
            <person name="Chovatia M."/>
            <person name="Clum A."/>
            <person name="Daum C."/>
            <person name="Haridas S."/>
            <person name="He G."/>
            <person name="LaButti K."/>
            <person name="Lipzen A."/>
            <person name="Mondo S."/>
            <person name="Pangilinan J."/>
            <person name="Riley R."/>
            <person name="Salamov A."/>
            <person name="Simmons B.A."/>
            <person name="Magnuson J.K."/>
            <person name="Henrissat B."/>
            <person name="Mortensen U.H."/>
            <person name="Larsen T.O."/>
            <person name="De vries R.P."/>
            <person name="Grigoriev I.V."/>
            <person name="Machida M."/>
            <person name="Baker S.E."/>
            <person name="Andersen M.R."/>
        </authorList>
    </citation>
    <scope>NUCLEOTIDE SEQUENCE [LARGE SCALE GENOMIC DNA]</scope>
    <source>
        <strain evidence="2 3">CBS 117618</strain>
    </source>
</reference>
<feature type="transmembrane region" description="Helical" evidence="1">
    <location>
        <begin position="20"/>
        <end position="39"/>
    </location>
</feature>
<gene>
    <name evidence="2" type="ORF">BDV34DRAFT_196060</name>
</gene>
<dbReference type="VEuPathDB" id="FungiDB:BDV34DRAFT_196060"/>
<evidence type="ECO:0000256" key="1">
    <source>
        <dbReference type="SAM" id="Phobius"/>
    </source>
</evidence>
<sequence length="71" mass="7963">MSCLTSLKEPILSLPLLFSLYSVLPCFYPSFLNSLLALLPFPFIVRYRTCHIPVPALLQGSEHPQNAIDSE</sequence>
<keyword evidence="1" id="KW-0812">Transmembrane</keyword>
<accession>A0A5N6DJQ3</accession>
<dbReference type="EMBL" id="ML734972">
    <property type="protein sequence ID" value="KAB8205267.1"/>
    <property type="molecule type" value="Genomic_DNA"/>
</dbReference>
<protein>
    <submittedName>
        <fullName evidence="2">Uncharacterized protein</fullName>
    </submittedName>
</protein>
<proteinExistence type="predicted"/>
<organism evidence="2 3">
    <name type="scientific">Aspergillus parasiticus</name>
    <dbReference type="NCBI Taxonomy" id="5067"/>
    <lineage>
        <taxon>Eukaryota</taxon>
        <taxon>Fungi</taxon>
        <taxon>Dikarya</taxon>
        <taxon>Ascomycota</taxon>
        <taxon>Pezizomycotina</taxon>
        <taxon>Eurotiomycetes</taxon>
        <taxon>Eurotiomycetidae</taxon>
        <taxon>Eurotiales</taxon>
        <taxon>Aspergillaceae</taxon>
        <taxon>Aspergillus</taxon>
        <taxon>Aspergillus subgen. Circumdati</taxon>
    </lineage>
</organism>